<reference evidence="11" key="1">
    <citation type="journal article" date="2019" name="Int. J. Syst. Evol. Microbiol.">
        <title>The Global Catalogue of Microorganisms (GCM) 10K type strain sequencing project: providing services to taxonomists for standard genome sequencing and annotation.</title>
        <authorList>
            <consortium name="The Broad Institute Genomics Platform"/>
            <consortium name="The Broad Institute Genome Sequencing Center for Infectious Disease"/>
            <person name="Wu L."/>
            <person name="Ma J."/>
        </authorList>
    </citation>
    <scope>NUCLEOTIDE SEQUENCE [LARGE SCALE GENOMIC DNA]</scope>
    <source>
        <strain evidence="11">DT43</strain>
    </source>
</reference>
<dbReference type="InterPro" id="IPR029069">
    <property type="entry name" value="HotDog_dom_sf"/>
</dbReference>
<evidence type="ECO:0000256" key="4">
    <source>
        <dbReference type="ARBA" id="ARBA00022832"/>
    </source>
</evidence>
<proteinExistence type="inferred from homology"/>
<dbReference type="InterPro" id="IPR049427">
    <property type="entry name" value="Acyl-ACP_TE_C"/>
</dbReference>
<evidence type="ECO:0000256" key="3">
    <source>
        <dbReference type="ARBA" id="ARBA00022801"/>
    </source>
</evidence>
<keyword evidence="6" id="KW-0443">Lipid metabolism</keyword>
<dbReference type="InterPro" id="IPR045023">
    <property type="entry name" value="FATA/B"/>
</dbReference>
<accession>A0ABW0UCN1</accession>
<evidence type="ECO:0000313" key="11">
    <source>
        <dbReference type="Proteomes" id="UP001596110"/>
    </source>
</evidence>
<dbReference type="Proteomes" id="UP001596110">
    <property type="component" value="Unassembled WGS sequence"/>
</dbReference>
<dbReference type="Pfam" id="PF20791">
    <property type="entry name" value="Acyl-ACP_TE_C"/>
    <property type="match status" value="1"/>
</dbReference>
<gene>
    <name evidence="10" type="ORF">ACFPQ3_02275</name>
</gene>
<dbReference type="CDD" id="cd00586">
    <property type="entry name" value="4HBT"/>
    <property type="match status" value="1"/>
</dbReference>
<feature type="domain" description="Acyl-ACP thioesterase N-terminal hotdog" evidence="8">
    <location>
        <begin position="3"/>
        <end position="132"/>
    </location>
</feature>
<keyword evidence="11" id="KW-1185">Reference proteome</keyword>
<dbReference type="InterPro" id="IPR002864">
    <property type="entry name" value="Acyl-ACP_thioesterase_NHD"/>
</dbReference>
<evidence type="ECO:0000256" key="6">
    <source>
        <dbReference type="ARBA" id="ARBA00023098"/>
    </source>
</evidence>
<dbReference type="SUPFAM" id="SSF54637">
    <property type="entry name" value="Thioesterase/thiol ester dehydrase-isomerase"/>
    <property type="match status" value="2"/>
</dbReference>
<keyword evidence="2" id="KW-0444">Lipid biosynthesis</keyword>
<evidence type="ECO:0000256" key="5">
    <source>
        <dbReference type="ARBA" id="ARBA00022946"/>
    </source>
</evidence>
<dbReference type="Pfam" id="PF01643">
    <property type="entry name" value="Acyl-ACP_TE"/>
    <property type="match status" value="1"/>
</dbReference>
<evidence type="ECO:0000259" key="9">
    <source>
        <dbReference type="Pfam" id="PF20791"/>
    </source>
</evidence>
<dbReference type="PANTHER" id="PTHR31727">
    <property type="entry name" value="OLEOYL-ACYL CARRIER PROTEIN THIOESTERASE 1, CHLOROPLASTIC"/>
    <property type="match status" value="1"/>
</dbReference>
<evidence type="ECO:0000259" key="8">
    <source>
        <dbReference type="Pfam" id="PF01643"/>
    </source>
</evidence>
<evidence type="ECO:0000256" key="2">
    <source>
        <dbReference type="ARBA" id="ARBA00022516"/>
    </source>
</evidence>
<keyword evidence="5" id="KW-0809">Transit peptide</keyword>
<keyword evidence="4" id="KW-0276">Fatty acid metabolism</keyword>
<sequence>MGHIYKEDFFIPFDMVDVNHNIKLPKLLSYCLFVSGKQSHLLGRSDEYVLEHFGLVWIITDYEVTIHRLPRFTETITIETEAISYNKFFCYRVFRVYDASGELLLDILTYFALMDAHTRKVSPVLPEIVDVYGSAVVKKIQRAPKMLPLENAEQTTYHVRYFDIDMNGHVNNSIYLDWMYDVLGYEFLSKHRPAKLQLKYSREVSPGGDISSNVVKDGLNTYHNITSEGQVNAQAIIEWLPLNNDN</sequence>
<name>A0ABW0UCN1_9STRE</name>
<evidence type="ECO:0000256" key="7">
    <source>
        <dbReference type="ARBA" id="ARBA00023160"/>
    </source>
</evidence>
<keyword evidence="7" id="KW-0275">Fatty acid biosynthesis</keyword>
<keyword evidence="3" id="KW-0378">Hydrolase</keyword>
<comment type="caution">
    <text evidence="10">The sequence shown here is derived from an EMBL/GenBank/DDBJ whole genome shotgun (WGS) entry which is preliminary data.</text>
</comment>
<dbReference type="Gene3D" id="3.10.129.10">
    <property type="entry name" value="Hotdog Thioesterase"/>
    <property type="match status" value="1"/>
</dbReference>
<dbReference type="EMBL" id="JBHSOJ010000015">
    <property type="protein sequence ID" value="MFC5630446.1"/>
    <property type="molecule type" value="Genomic_DNA"/>
</dbReference>
<evidence type="ECO:0000313" key="10">
    <source>
        <dbReference type="EMBL" id="MFC5630446.1"/>
    </source>
</evidence>
<dbReference type="RefSeq" id="WP_156807025.1">
    <property type="nucleotide sequence ID" value="NZ_JBHSOJ010000015.1"/>
</dbReference>
<feature type="domain" description="Acyl-ACP thioesterase-like C-terminal" evidence="9">
    <location>
        <begin position="150"/>
        <end position="239"/>
    </location>
</feature>
<protein>
    <submittedName>
        <fullName evidence="10">Acyl-ACP thioesterase domain-containing protein</fullName>
    </submittedName>
</protein>
<dbReference type="PANTHER" id="PTHR31727:SF6">
    <property type="entry name" value="OLEOYL-ACYL CARRIER PROTEIN THIOESTERASE 1, CHLOROPLASTIC"/>
    <property type="match status" value="1"/>
</dbReference>
<evidence type="ECO:0000256" key="1">
    <source>
        <dbReference type="ARBA" id="ARBA00006500"/>
    </source>
</evidence>
<organism evidence="10 11">
    <name type="scientific">Streptococcus caledonicus</name>
    <dbReference type="NCBI Taxonomy" id="2614158"/>
    <lineage>
        <taxon>Bacteria</taxon>
        <taxon>Bacillati</taxon>
        <taxon>Bacillota</taxon>
        <taxon>Bacilli</taxon>
        <taxon>Lactobacillales</taxon>
        <taxon>Streptococcaceae</taxon>
        <taxon>Streptococcus</taxon>
    </lineage>
</organism>
<comment type="similarity">
    <text evidence="1">Belongs to the acyl-ACP thioesterase family.</text>
</comment>